<organism evidence="2 3">
    <name type="scientific">Armillaria tabescens</name>
    <name type="common">Ringless honey mushroom</name>
    <name type="synonym">Agaricus tabescens</name>
    <dbReference type="NCBI Taxonomy" id="1929756"/>
    <lineage>
        <taxon>Eukaryota</taxon>
        <taxon>Fungi</taxon>
        <taxon>Dikarya</taxon>
        <taxon>Basidiomycota</taxon>
        <taxon>Agaricomycotina</taxon>
        <taxon>Agaricomycetes</taxon>
        <taxon>Agaricomycetidae</taxon>
        <taxon>Agaricales</taxon>
        <taxon>Marasmiineae</taxon>
        <taxon>Physalacriaceae</taxon>
        <taxon>Desarmillaria</taxon>
    </lineage>
</organism>
<dbReference type="GeneID" id="85363262"/>
<proteinExistence type="predicted"/>
<keyword evidence="3" id="KW-1185">Reference proteome</keyword>
<feature type="region of interest" description="Disordered" evidence="1">
    <location>
        <begin position="50"/>
        <end position="69"/>
    </location>
</feature>
<feature type="compositionally biased region" description="Basic and acidic residues" evidence="1">
    <location>
        <begin position="561"/>
        <end position="580"/>
    </location>
</feature>
<feature type="compositionally biased region" description="Basic and acidic residues" evidence="1">
    <location>
        <begin position="352"/>
        <end position="361"/>
    </location>
</feature>
<evidence type="ECO:0000313" key="3">
    <source>
        <dbReference type="Proteomes" id="UP001175211"/>
    </source>
</evidence>
<feature type="region of interest" description="Disordered" evidence="1">
    <location>
        <begin position="969"/>
        <end position="988"/>
    </location>
</feature>
<feature type="compositionally biased region" description="Basic and acidic residues" evidence="1">
    <location>
        <begin position="979"/>
        <end position="988"/>
    </location>
</feature>
<reference evidence="2" key="1">
    <citation type="submission" date="2023-06" db="EMBL/GenBank/DDBJ databases">
        <authorList>
            <consortium name="Lawrence Berkeley National Laboratory"/>
            <person name="Ahrendt S."/>
            <person name="Sahu N."/>
            <person name="Indic B."/>
            <person name="Wong-Bajracharya J."/>
            <person name="Merenyi Z."/>
            <person name="Ke H.-M."/>
            <person name="Monk M."/>
            <person name="Kocsube S."/>
            <person name="Drula E."/>
            <person name="Lipzen A."/>
            <person name="Balint B."/>
            <person name="Henrissat B."/>
            <person name="Andreopoulos B."/>
            <person name="Martin F.M."/>
            <person name="Harder C.B."/>
            <person name="Rigling D."/>
            <person name="Ford K.L."/>
            <person name="Foster G.D."/>
            <person name="Pangilinan J."/>
            <person name="Papanicolaou A."/>
            <person name="Barry K."/>
            <person name="LaButti K."/>
            <person name="Viragh M."/>
            <person name="Koriabine M."/>
            <person name="Yan M."/>
            <person name="Riley R."/>
            <person name="Champramary S."/>
            <person name="Plett K.L."/>
            <person name="Tsai I.J."/>
            <person name="Slot J."/>
            <person name="Sipos G."/>
            <person name="Plett J."/>
            <person name="Nagy L.G."/>
            <person name="Grigoriev I.V."/>
        </authorList>
    </citation>
    <scope>NUCLEOTIDE SEQUENCE</scope>
    <source>
        <strain evidence="2">CCBAS 213</strain>
    </source>
</reference>
<feature type="compositionally biased region" description="Polar residues" evidence="1">
    <location>
        <begin position="362"/>
        <end position="371"/>
    </location>
</feature>
<name>A0AA39JMT1_ARMTA</name>
<feature type="region of interest" description="Disordered" evidence="1">
    <location>
        <begin position="277"/>
        <end position="371"/>
    </location>
</feature>
<dbReference type="RefSeq" id="XP_060325560.1">
    <property type="nucleotide sequence ID" value="XM_060479714.1"/>
</dbReference>
<accession>A0AA39JMT1</accession>
<dbReference type="AlphaFoldDB" id="A0AA39JMT1"/>
<feature type="compositionally biased region" description="Polar residues" evidence="1">
    <location>
        <begin position="277"/>
        <end position="292"/>
    </location>
</feature>
<evidence type="ECO:0000313" key="2">
    <source>
        <dbReference type="EMBL" id="KAK0445656.1"/>
    </source>
</evidence>
<evidence type="ECO:0000256" key="1">
    <source>
        <dbReference type="SAM" id="MobiDB-lite"/>
    </source>
</evidence>
<protein>
    <submittedName>
        <fullName evidence="2">Uncharacterized protein</fullName>
    </submittedName>
</protein>
<comment type="caution">
    <text evidence="2">The sequence shown here is derived from an EMBL/GenBank/DDBJ whole genome shotgun (WGS) entry which is preliminary data.</text>
</comment>
<feature type="region of interest" description="Disordered" evidence="1">
    <location>
        <begin position="550"/>
        <end position="601"/>
    </location>
</feature>
<sequence length="1052" mass="117339">MTWPKSSFRPDPGGKYCSCRACKSYNMTRHQELFAPPPWEKHSCHSLKGLPISHMPRTRRKRQRHSDEEYSTLQVNLRPFDGPFAHGTFDEDNEFAVDMRNAICTSIPSCELVRFPELVSRKRVALRILKNSLNVKLGPSHAVGVTRDQYEKTFRYEFELLEKLLRQTWAVRISNGDLGVRIDSSIFSRLQAALRQRKRQASHSLVIHEIDLDCPSWGQDISLFMTENDFELYSLCFRASIEYFLAEMDNHHDWETGKPWPTLDEWRKHAGKLTHSMQTITDKSEQRNSSATGHHPRSKVSKSPFSLKPSPVLPSVKTREVGFLDGPCDISMKGETEGKHQPQSWQSAGGRNSDRESKDLPSSRQYTGLSLETEDNQFVASSKSAPTLSSAYLQRPASRTVGPCDLNAMAAKETKPEVAPHKSHLYTDLRRDDGHSGNVRDVNPTHLPMKPQPPKGLANRSLEISLTTSTPPPMLKVPSVIGSKPSKGGGNQRVLPEGIAAQTQQRETNATKDENHTTLKTSTLADQTANPNSIMSCTGSPRIMSVMVTTESKRPQSQQKHKSEGVFESEDKISHCRDNNTKQTAYKPVKSESPPQMHAKRSLHERDHHSVNPCCGNPTHLPTISQATTGPSDGSPKASVTSPMNDILLNYPSDVIFVQSKGKGNQRILPEAIPTQMQQSETKAMKENYALLKRLTPASRIVIPMKDKVVISQTGEEKAPSRKIRRALEREQKMTSQQQPAPSKVVKTKLVQSSPEGRVVEYPPPLKFERITSKTSPDIAAAPGRLGNIQLGTSLNHIPFSMIYIHIAICPTLSSGNSQASLLVHSSLALPEIDPSVAITEQQNDEASEFEAKGIIVDVEAFASGKWHNRERNRHVGAIRRLEDLIQDLGANMQRTVQIRITLNIDEGKNEGTSNQCQNLDTISRVNGLIAESTRRQYQGAHHQYHPYFGKGSQEPAHADSQLHRMKSWPSWAPSNRMSPERHPDVSGDRNHFEVTVKVDSGHLSADSLAVPDQVQNANFNLILDSSGSEKSVRNEIPEFDEPCPPYVQGVG</sequence>
<dbReference type="Proteomes" id="UP001175211">
    <property type="component" value="Unassembled WGS sequence"/>
</dbReference>
<dbReference type="EMBL" id="JAUEPS010000049">
    <property type="protein sequence ID" value="KAK0445656.1"/>
    <property type="molecule type" value="Genomic_DNA"/>
</dbReference>
<gene>
    <name evidence="2" type="ORF">EV420DRAFT_1717414</name>
</gene>
<feature type="compositionally biased region" description="Polar residues" evidence="1">
    <location>
        <begin position="341"/>
        <end position="350"/>
    </location>
</feature>